<dbReference type="InterPro" id="IPR029058">
    <property type="entry name" value="AB_hydrolase_fold"/>
</dbReference>
<reference evidence="4 5" key="1">
    <citation type="submission" date="2022-01" db="EMBL/GenBank/DDBJ databases">
        <title>Whole genome-based taxonomy of the Shewanellaceae.</title>
        <authorList>
            <person name="Martin-Rodriguez A.J."/>
        </authorList>
    </citation>
    <scope>NUCLEOTIDE SEQUENCE [LARGE SCALE GENOMIC DNA]</scope>
    <source>
        <strain evidence="4 5">DSM 17177</strain>
    </source>
</reference>
<name>A0ABT0LAI8_9GAMM</name>
<gene>
    <name evidence="4" type="ORF">L2764_09425</name>
</gene>
<dbReference type="GO" id="GO:0016787">
    <property type="term" value="F:hydrolase activity"/>
    <property type="evidence" value="ECO:0007669"/>
    <property type="project" value="UniProtKB-KW"/>
</dbReference>
<evidence type="ECO:0000313" key="5">
    <source>
        <dbReference type="Proteomes" id="UP001203423"/>
    </source>
</evidence>
<dbReference type="PANTHER" id="PTHR11005">
    <property type="entry name" value="LYSOSOMAL ACID LIPASE-RELATED"/>
    <property type="match status" value="1"/>
</dbReference>
<dbReference type="InterPro" id="IPR000073">
    <property type="entry name" value="AB_hydrolase_1"/>
</dbReference>
<dbReference type="EMBL" id="JAKIKS010000029">
    <property type="protein sequence ID" value="MCL1124694.1"/>
    <property type="molecule type" value="Genomic_DNA"/>
</dbReference>
<evidence type="ECO:0000256" key="2">
    <source>
        <dbReference type="ARBA" id="ARBA00023098"/>
    </source>
</evidence>
<accession>A0ABT0LAI8</accession>
<dbReference type="Gene3D" id="3.40.50.1820">
    <property type="entry name" value="alpha/beta hydrolase"/>
    <property type="match status" value="1"/>
</dbReference>
<dbReference type="SUPFAM" id="SSF53474">
    <property type="entry name" value="alpha/beta-Hydrolases"/>
    <property type="match status" value="1"/>
</dbReference>
<keyword evidence="1" id="KW-0442">Lipid degradation</keyword>
<feature type="domain" description="AB hydrolase-1" evidence="3">
    <location>
        <begin position="32"/>
        <end position="187"/>
    </location>
</feature>
<protein>
    <submittedName>
        <fullName evidence="4">Alpha/beta hydrolase</fullName>
    </submittedName>
</protein>
<comment type="caution">
    <text evidence="4">The sequence shown here is derived from an EMBL/GenBank/DDBJ whole genome shotgun (WGS) entry which is preliminary data.</text>
</comment>
<proteinExistence type="predicted"/>
<evidence type="ECO:0000256" key="1">
    <source>
        <dbReference type="ARBA" id="ARBA00022963"/>
    </source>
</evidence>
<dbReference type="Pfam" id="PF00561">
    <property type="entry name" value="Abhydrolase_1"/>
    <property type="match status" value="1"/>
</dbReference>
<dbReference type="Proteomes" id="UP001203423">
    <property type="component" value="Unassembled WGS sequence"/>
</dbReference>
<sequence length="303" mass="34715">MKIQQKSLFIPYHTGHLHLRQIMPPQPDKNKPPILMLHGAISNGRVFYSESDKGLACYLASKGFVVYVMDIEGRGQSAPKLSRGSHLGQGEVIKEQLPLIQQYILGLHPKVSQVHWCAHSWGGVLMASALVRYGYFQRNVASFVTFGSKRRVHVNSIKKWLIIKLGWSQIAPLLAWNKGYFPADKYRFGMDNESRSSLRQSIQWVLGDWVDNDDGFDYGKAADKTIWPKTWFIAGQGDKVLGHPLDVKNMIKECKFLQPKYTLLSKKEGFKHDYDHTGMLTHKDISKDFFPSVSDWYCEFNHL</sequence>
<evidence type="ECO:0000313" key="4">
    <source>
        <dbReference type="EMBL" id="MCL1124694.1"/>
    </source>
</evidence>
<organism evidence="4 5">
    <name type="scientific">Shewanella surugensis</name>
    <dbReference type="NCBI Taxonomy" id="212020"/>
    <lineage>
        <taxon>Bacteria</taxon>
        <taxon>Pseudomonadati</taxon>
        <taxon>Pseudomonadota</taxon>
        <taxon>Gammaproteobacteria</taxon>
        <taxon>Alteromonadales</taxon>
        <taxon>Shewanellaceae</taxon>
        <taxon>Shewanella</taxon>
    </lineage>
</organism>
<keyword evidence="4" id="KW-0378">Hydrolase</keyword>
<evidence type="ECO:0000259" key="3">
    <source>
        <dbReference type="Pfam" id="PF00561"/>
    </source>
</evidence>
<keyword evidence="2" id="KW-0443">Lipid metabolism</keyword>
<dbReference type="RefSeq" id="WP_248939971.1">
    <property type="nucleotide sequence ID" value="NZ_JAKIKS010000029.1"/>
</dbReference>
<keyword evidence="5" id="KW-1185">Reference proteome</keyword>